<dbReference type="Pfam" id="PF00389">
    <property type="entry name" value="2-Hacid_dh"/>
    <property type="match status" value="1"/>
</dbReference>
<keyword evidence="2" id="KW-0560">Oxidoreductase</keyword>
<feature type="domain" description="D-isomer specific 2-hydroxyacid dehydrogenase NAD-binding" evidence="6">
    <location>
        <begin position="528"/>
        <end position="594"/>
    </location>
</feature>
<dbReference type="PANTHER" id="PTHR10996:SF257">
    <property type="entry name" value="GLYOXYLATE REDUCTASE 1"/>
    <property type="match status" value="1"/>
</dbReference>
<evidence type="ECO:0000256" key="1">
    <source>
        <dbReference type="ARBA" id="ARBA00005854"/>
    </source>
</evidence>
<feature type="signal peptide" evidence="4">
    <location>
        <begin position="1"/>
        <end position="26"/>
    </location>
</feature>
<evidence type="ECO:0000256" key="2">
    <source>
        <dbReference type="ARBA" id="ARBA00023002"/>
    </source>
</evidence>
<dbReference type="InterPro" id="IPR036291">
    <property type="entry name" value="NAD(P)-bd_dom_sf"/>
</dbReference>
<dbReference type="GO" id="GO:0030267">
    <property type="term" value="F:glyoxylate reductase (NADPH) activity"/>
    <property type="evidence" value="ECO:0007669"/>
    <property type="project" value="TreeGrafter"/>
</dbReference>
<gene>
    <name evidence="7" type="primary">HPR-A</name>
    <name evidence="7" type="ORF">AXF42_Ash009814</name>
</gene>
<keyword evidence="4" id="KW-0732">Signal</keyword>
<accession>A0A2I0AX62</accession>
<organism evidence="7 8">
    <name type="scientific">Apostasia shenzhenica</name>
    <dbReference type="NCBI Taxonomy" id="1088818"/>
    <lineage>
        <taxon>Eukaryota</taxon>
        <taxon>Viridiplantae</taxon>
        <taxon>Streptophyta</taxon>
        <taxon>Embryophyta</taxon>
        <taxon>Tracheophyta</taxon>
        <taxon>Spermatophyta</taxon>
        <taxon>Magnoliopsida</taxon>
        <taxon>Liliopsida</taxon>
        <taxon>Asparagales</taxon>
        <taxon>Orchidaceae</taxon>
        <taxon>Apostasioideae</taxon>
        <taxon>Apostasia</taxon>
    </lineage>
</organism>
<feature type="transmembrane region" description="Helical" evidence="3">
    <location>
        <begin position="110"/>
        <end position="135"/>
    </location>
</feature>
<evidence type="ECO:0000313" key="8">
    <source>
        <dbReference type="Proteomes" id="UP000236161"/>
    </source>
</evidence>
<dbReference type="SUPFAM" id="SSF52283">
    <property type="entry name" value="Formate/glycerate dehydrogenase catalytic domain-like"/>
    <property type="match status" value="1"/>
</dbReference>
<evidence type="ECO:0000256" key="3">
    <source>
        <dbReference type="SAM" id="Phobius"/>
    </source>
</evidence>
<keyword evidence="8" id="KW-1185">Reference proteome</keyword>
<dbReference type="STRING" id="1088818.A0A2I0AX62"/>
<feature type="domain" description="D-isomer specific 2-hydroxyacid dehydrogenase NAD-binding" evidence="6">
    <location>
        <begin position="417"/>
        <end position="466"/>
    </location>
</feature>
<feature type="transmembrane region" description="Helical" evidence="3">
    <location>
        <begin position="147"/>
        <end position="174"/>
    </location>
</feature>
<sequence length="690" mass="75230">MSSAGTAIVFFLLVGALQGPASLAAGKPPGVFFFGDSVVDSGNNNALATPAKCNFPPYGRDFAGRLATGRFSNGRIPSDLIGGPERVCNPIHSYQRRCKSSIAHCQDQGLNTWTCIALCLISSCSLLSMCQPIIVLTKLEIPLSFPLFFLFLFSFVLLLLLFAMLPSLLLLLLWPGSNLGGWYRDAEQKGLWRPRGDVVAQDYWRLQYFAIAWLLSCVKMPQTFNGDYGFPGLAVPALSSFFPSPRSSLRDEPEVGSCPSHYRFIQMGESPRPPALFSLSSHLKPISFHALGLSLDLLLRTSDPRSCLQPKGAHGETHLDRGMESQRQICSEKKTILPVEDILALIGDKCDGVIGQLTEDWGEVLFSALRKAGGTAFSNMAVGYNNVDVNAANKHGIAVGNTPGVLTETTAELAASLSLAAARRIVEADQFMRAGLYEGWLPHLYVGNLLKGQTVGVIGAGRIGSANDPIESIHKLERFGYFGNVGDLSTWVQQEPHISYLLFSESYGQFLKDNGEQPVTWKRAATMEEVLRDADVEAVLVNASRGPVIDEAALVEHLKANPMFRVGLDVYEDEPFMKPGLAELKNAVVVPHIASASKWTREGMATLAALNVLGKIKGYPIWSDPNRVNPFLDESSLPPQACPSIVNAKQLELSSFLFLLFPPDSAPPFSCSSSFCYISFPLSFPFYMTC</sequence>
<dbReference type="EMBL" id="KZ451942">
    <property type="protein sequence ID" value="PKA60130.1"/>
    <property type="molecule type" value="Genomic_DNA"/>
</dbReference>
<evidence type="ECO:0000256" key="4">
    <source>
        <dbReference type="SAM" id="SignalP"/>
    </source>
</evidence>
<dbReference type="Pfam" id="PF02826">
    <property type="entry name" value="2-Hacid_dh_C"/>
    <property type="match status" value="2"/>
</dbReference>
<comment type="similarity">
    <text evidence="1">Belongs to the D-isomer specific 2-hydroxyacid dehydrogenase family.</text>
</comment>
<dbReference type="SUPFAM" id="SSF51735">
    <property type="entry name" value="NAD(P)-binding Rossmann-fold domains"/>
    <property type="match status" value="1"/>
</dbReference>
<feature type="chain" id="PRO_5014182043" evidence="4">
    <location>
        <begin position="27"/>
        <end position="690"/>
    </location>
</feature>
<evidence type="ECO:0000313" key="7">
    <source>
        <dbReference type="EMBL" id="PKA60130.1"/>
    </source>
</evidence>
<dbReference type="GO" id="GO:0008465">
    <property type="term" value="F:hydroxypyruvate reductase (NADH) activity"/>
    <property type="evidence" value="ECO:0007669"/>
    <property type="project" value="TreeGrafter"/>
</dbReference>
<dbReference type="GO" id="GO:0051287">
    <property type="term" value="F:NAD binding"/>
    <property type="evidence" value="ECO:0007669"/>
    <property type="project" value="InterPro"/>
</dbReference>
<keyword evidence="3" id="KW-0812">Transmembrane</keyword>
<protein>
    <submittedName>
        <fullName evidence="7">Glycerate dehydrogenase</fullName>
    </submittedName>
</protein>
<dbReference type="GO" id="GO:0005829">
    <property type="term" value="C:cytosol"/>
    <property type="evidence" value="ECO:0007669"/>
    <property type="project" value="TreeGrafter"/>
</dbReference>
<evidence type="ECO:0000259" key="5">
    <source>
        <dbReference type="Pfam" id="PF00389"/>
    </source>
</evidence>
<dbReference type="InterPro" id="IPR050223">
    <property type="entry name" value="D-isomer_2-hydroxyacid_DH"/>
</dbReference>
<dbReference type="Gene3D" id="3.40.50.720">
    <property type="entry name" value="NAD(P)-binding Rossmann-like Domain"/>
    <property type="match status" value="4"/>
</dbReference>
<dbReference type="Gene3D" id="3.40.50.1110">
    <property type="entry name" value="SGNH hydrolase"/>
    <property type="match status" value="1"/>
</dbReference>
<feature type="domain" description="D-isomer specific 2-hydroxyacid dehydrogenase catalytic" evidence="5">
    <location>
        <begin position="340"/>
        <end position="619"/>
    </location>
</feature>
<proteinExistence type="inferred from homology"/>
<dbReference type="InterPro" id="IPR036514">
    <property type="entry name" value="SGNH_hydro_sf"/>
</dbReference>
<dbReference type="InterPro" id="IPR006139">
    <property type="entry name" value="D-isomer_2_OHA_DH_cat_dom"/>
</dbReference>
<reference evidence="7 8" key="1">
    <citation type="journal article" date="2017" name="Nature">
        <title>The Apostasia genome and the evolution of orchids.</title>
        <authorList>
            <person name="Zhang G.Q."/>
            <person name="Liu K.W."/>
            <person name="Li Z."/>
            <person name="Lohaus R."/>
            <person name="Hsiao Y.Y."/>
            <person name="Niu S.C."/>
            <person name="Wang J.Y."/>
            <person name="Lin Y.C."/>
            <person name="Xu Q."/>
            <person name="Chen L.J."/>
            <person name="Yoshida K."/>
            <person name="Fujiwara S."/>
            <person name="Wang Z.W."/>
            <person name="Zhang Y.Q."/>
            <person name="Mitsuda N."/>
            <person name="Wang M."/>
            <person name="Liu G.H."/>
            <person name="Pecoraro L."/>
            <person name="Huang H.X."/>
            <person name="Xiao X.J."/>
            <person name="Lin M."/>
            <person name="Wu X.Y."/>
            <person name="Wu W.L."/>
            <person name="Chen Y.Y."/>
            <person name="Chang S.B."/>
            <person name="Sakamoto S."/>
            <person name="Ohme-Takagi M."/>
            <person name="Yagi M."/>
            <person name="Zeng S.J."/>
            <person name="Shen C.Y."/>
            <person name="Yeh C.M."/>
            <person name="Luo Y.B."/>
            <person name="Tsai W.C."/>
            <person name="Van de Peer Y."/>
            <person name="Liu Z.J."/>
        </authorList>
    </citation>
    <scope>NUCLEOTIDE SEQUENCE [LARGE SCALE GENOMIC DNA]</scope>
    <source>
        <strain evidence="8">cv. Shenzhen</strain>
        <tissue evidence="7">Stem</tissue>
    </source>
</reference>
<dbReference type="InterPro" id="IPR006140">
    <property type="entry name" value="D-isomer_DH_NAD-bd"/>
</dbReference>
<dbReference type="PANTHER" id="PTHR10996">
    <property type="entry name" value="2-HYDROXYACID DEHYDROGENASE-RELATED"/>
    <property type="match status" value="1"/>
</dbReference>
<dbReference type="AlphaFoldDB" id="A0A2I0AX62"/>
<keyword evidence="3" id="KW-0472">Membrane</keyword>
<evidence type="ECO:0000259" key="6">
    <source>
        <dbReference type="Pfam" id="PF02826"/>
    </source>
</evidence>
<dbReference type="Proteomes" id="UP000236161">
    <property type="component" value="Unassembled WGS sequence"/>
</dbReference>
<name>A0A2I0AX62_9ASPA</name>
<dbReference type="OrthoDB" id="9991913at2759"/>
<keyword evidence="3" id="KW-1133">Transmembrane helix</keyword>